<dbReference type="PROSITE" id="PS50041">
    <property type="entry name" value="C_TYPE_LECTIN_2"/>
    <property type="match status" value="1"/>
</dbReference>
<reference evidence="3 4" key="1">
    <citation type="journal article" date="2017" name="PLoS Biol.">
        <title>The sea cucumber genome provides insights into morphological evolution and visceral regeneration.</title>
        <authorList>
            <person name="Zhang X."/>
            <person name="Sun L."/>
            <person name="Yuan J."/>
            <person name="Sun Y."/>
            <person name="Gao Y."/>
            <person name="Zhang L."/>
            <person name="Li S."/>
            <person name="Dai H."/>
            <person name="Hamel J.F."/>
            <person name="Liu C."/>
            <person name="Yu Y."/>
            <person name="Liu S."/>
            <person name="Lin W."/>
            <person name="Guo K."/>
            <person name="Jin S."/>
            <person name="Xu P."/>
            <person name="Storey K.B."/>
            <person name="Huan P."/>
            <person name="Zhang T."/>
            <person name="Zhou Y."/>
            <person name="Zhang J."/>
            <person name="Lin C."/>
            <person name="Li X."/>
            <person name="Xing L."/>
            <person name="Huo D."/>
            <person name="Sun M."/>
            <person name="Wang L."/>
            <person name="Mercier A."/>
            <person name="Li F."/>
            <person name="Yang H."/>
            <person name="Xiang J."/>
        </authorList>
    </citation>
    <scope>NUCLEOTIDE SEQUENCE [LARGE SCALE GENOMIC DNA]</scope>
    <source>
        <strain evidence="3">Shaxun</strain>
        <tissue evidence="3">Muscle</tissue>
    </source>
</reference>
<gene>
    <name evidence="3" type="ORF">BSL78_12482</name>
</gene>
<dbReference type="InterPro" id="IPR016187">
    <property type="entry name" value="CTDL_fold"/>
</dbReference>
<dbReference type="EMBL" id="MRZV01000410">
    <property type="protein sequence ID" value="PIK50636.1"/>
    <property type="molecule type" value="Genomic_DNA"/>
</dbReference>
<feature type="domain" description="C-type lectin" evidence="2">
    <location>
        <begin position="98"/>
        <end position="205"/>
    </location>
</feature>
<name>A0A2G8KRK4_STIJA</name>
<keyword evidence="4" id="KW-1185">Reference proteome</keyword>
<dbReference type="AlphaFoldDB" id="A0A2G8KRK4"/>
<dbReference type="Pfam" id="PF00059">
    <property type="entry name" value="Lectin_C"/>
    <property type="match status" value="1"/>
</dbReference>
<evidence type="ECO:0000313" key="3">
    <source>
        <dbReference type="EMBL" id="PIK50636.1"/>
    </source>
</evidence>
<dbReference type="InterPro" id="IPR018378">
    <property type="entry name" value="C-type_lectin_CS"/>
</dbReference>
<dbReference type="InterPro" id="IPR001304">
    <property type="entry name" value="C-type_lectin-like"/>
</dbReference>
<comment type="caution">
    <text evidence="3">The sequence shown here is derived from an EMBL/GenBank/DDBJ whole genome shotgun (WGS) entry which is preliminary data.</text>
</comment>
<dbReference type="PROSITE" id="PS00615">
    <property type="entry name" value="C_TYPE_LECTIN_1"/>
    <property type="match status" value="1"/>
</dbReference>
<organism evidence="3 4">
    <name type="scientific">Stichopus japonicus</name>
    <name type="common">Sea cucumber</name>
    <dbReference type="NCBI Taxonomy" id="307972"/>
    <lineage>
        <taxon>Eukaryota</taxon>
        <taxon>Metazoa</taxon>
        <taxon>Echinodermata</taxon>
        <taxon>Eleutherozoa</taxon>
        <taxon>Echinozoa</taxon>
        <taxon>Holothuroidea</taxon>
        <taxon>Aspidochirotacea</taxon>
        <taxon>Aspidochirotida</taxon>
        <taxon>Stichopodidae</taxon>
        <taxon>Apostichopus</taxon>
    </lineage>
</organism>
<sequence length="207" mass="23750">MSPPPQYLKQIAAPDWAFTVRTHSMKYTFIKELTPGNHRVEFYLQAEDESRLILNDVPNNKGTIYEFVFSTSDVSLKLCKKCDAVLRTPLPVNISSSGASFFISVREGVILIGESGKAPFISWVHRTRIPFDIAYVGIASKHTTAWHFYDRFSWMRKAESWTYENWSSKEPNSYDERRACAVMKGDCDGQWSDICCSFAKSFICEKK</sequence>
<evidence type="ECO:0000313" key="4">
    <source>
        <dbReference type="Proteomes" id="UP000230750"/>
    </source>
</evidence>
<dbReference type="Gene3D" id="3.10.100.10">
    <property type="entry name" value="Mannose-Binding Protein A, subunit A"/>
    <property type="match status" value="1"/>
</dbReference>
<dbReference type="Proteomes" id="UP000230750">
    <property type="component" value="Unassembled WGS sequence"/>
</dbReference>
<dbReference type="SUPFAM" id="SSF56436">
    <property type="entry name" value="C-type lectin-like"/>
    <property type="match status" value="1"/>
</dbReference>
<evidence type="ECO:0000259" key="2">
    <source>
        <dbReference type="PROSITE" id="PS50041"/>
    </source>
</evidence>
<keyword evidence="1" id="KW-1015">Disulfide bond</keyword>
<proteinExistence type="predicted"/>
<accession>A0A2G8KRK4</accession>
<dbReference type="InterPro" id="IPR016186">
    <property type="entry name" value="C-type_lectin-like/link_sf"/>
</dbReference>
<protein>
    <recommendedName>
        <fullName evidence="2">C-type lectin domain-containing protein</fullName>
    </recommendedName>
</protein>
<dbReference type="CDD" id="cd00037">
    <property type="entry name" value="CLECT"/>
    <property type="match status" value="1"/>
</dbReference>
<evidence type="ECO:0000256" key="1">
    <source>
        <dbReference type="ARBA" id="ARBA00023157"/>
    </source>
</evidence>